<evidence type="ECO:0000256" key="5">
    <source>
        <dbReference type="ARBA" id="ARBA00023157"/>
    </source>
</evidence>
<name>A0A8J5GT40_ZINOF</name>
<dbReference type="PROSITE" id="PS00531">
    <property type="entry name" value="RNASE_T2_2"/>
    <property type="match status" value="1"/>
</dbReference>
<dbReference type="GO" id="GO:0005576">
    <property type="term" value="C:extracellular region"/>
    <property type="evidence" value="ECO:0007669"/>
    <property type="project" value="TreeGrafter"/>
</dbReference>
<evidence type="ECO:0000256" key="7">
    <source>
        <dbReference type="PIRSR" id="PIRSR633697-1"/>
    </source>
</evidence>
<dbReference type="Proteomes" id="UP000734854">
    <property type="component" value="Unassembled WGS sequence"/>
</dbReference>
<gene>
    <name evidence="9" type="ORF">ZIOFF_027342</name>
</gene>
<accession>A0A8J5GT40</accession>
<feature type="active site" evidence="7">
    <location>
        <position position="120"/>
    </location>
</feature>
<keyword evidence="2" id="KW-0540">Nuclease</keyword>
<dbReference type="PANTHER" id="PTHR11240">
    <property type="entry name" value="RIBONUCLEASE T2"/>
    <property type="match status" value="1"/>
</dbReference>
<evidence type="ECO:0000256" key="2">
    <source>
        <dbReference type="ARBA" id="ARBA00022722"/>
    </source>
</evidence>
<keyword evidence="3" id="KW-0255">Endonuclease</keyword>
<proteinExistence type="inferred from homology"/>
<dbReference type="GO" id="GO:0006401">
    <property type="term" value="P:RNA catabolic process"/>
    <property type="evidence" value="ECO:0007669"/>
    <property type="project" value="TreeGrafter"/>
</dbReference>
<feature type="signal peptide" evidence="8">
    <location>
        <begin position="1"/>
        <end position="22"/>
    </location>
</feature>
<evidence type="ECO:0000256" key="3">
    <source>
        <dbReference type="ARBA" id="ARBA00022759"/>
    </source>
</evidence>
<evidence type="ECO:0000313" key="10">
    <source>
        <dbReference type="Proteomes" id="UP000734854"/>
    </source>
</evidence>
<dbReference type="Pfam" id="PF00445">
    <property type="entry name" value="Ribonuclease_T2"/>
    <property type="match status" value="1"/>
</dbReference>
<dbReference type="InterPro" id="IPR001568">
    <property type="entry name" value="RNase_T2-like"/>
</dbReference>
<dbReference type="InterPro" id="IPR033130">
    <property type="entry name" value="RNase_T2_His_AS_2"/>
</dbReference>
<keyword evidence="4" id="KW-0378">Hydrolase</keyword>
<keyword evidence="8" id="KW-0732">Signal</keyword>
<protein>
    <submittedName>
        <fullName evidence="9">Uncharacterized protein</fullName>
    </submittedName>
</protein>
<sequence length="227" mass="25127">MRQPSIMLLLLLPLLFSAPSTSTPRDFDFFYFVLQWPGSFCDTKKSCCYPATGKPTADFSIHGLWPNYADGSYPSNCDRQNAYDASQIADLMESLRSHWPSLACPSDDESTFWKHEWQKHGTCSESVLDQHAYFGAALRLRAQINLLQALQDAGIKPDGGLYSSADISSAIRNSTGFEPKLGCNADGGGNRQLYEVSMCVDAKGERLIECPVSSISNCPSRVEFPQF</sequence>
<dbReference type="InterPro" id="IPR033697">
    <property type="entry name" value="Ribonuclease_T2_eukaryotic"/>
</dbReference>
<evidence type="ECO:0000256" key="4">
    <source>
        <dbReference type="ARBA" id="ARBA00022801"/>
    </source>
</evidence>
<evidence type="ECO:0000256" key="1">
    <source>
        <dbReference type="ARBA" id="ARBA00007469"/>
    </source>
</evidence>
<dbReference type="PROSITE" id="PS00530">
    <property type="entry name" value="RNASE_T2_1"/>
    <property type="match status" value="1"/>
</dbReference>
<comment type="similarity">
    <text evidence="1">Belongs to the RNase T2 family.</text>
</comment>
<dbReference type="InterPro" id="IPR018188">
    <property type="entry name" value="RNase_T2_His_AS_1"/>
</dbReference>
<keyword evidence="6" id="KW-0456">Lyase</keyword>
<dbReference type="PANTHER" id="PTHR11240:SF75">
    <property type="entry name" value="RIBONUCLEASE 3"/>
    <property type="match status" value="1"/>
</dbReference>
<comment type="caution">
    <text evidence="9">The sequence shown here is derived from an EMBL/GenBank/DDBJ whole genome shotgun (WGS) entry which is preliminary data.</text>
</comment>
<dbReference type="OrthoDB" id="435754at2759"/>
<feature type="active site" evidence="7">
    <location>
        <position position="116"/>
    </location>
</feature>
<reference evidence="9 10" key="1">
    <citation type="submission" date="2020-08" db="EMBL/GenBank/DDBJ databases">
        <title>Plant Genome Project.</title>
        <authorList>
            <person name="Zhang R.-G."/>
        </authorList>
    </citation>
    <scope>NUCLEOTIDE SEQUENCE [LARGE SCALE GENOMIC DNA]</scope>
    <source>
        <tissue evidence="9">Rhizome</tissue>
    </source>
</reference>
<keyword evidence="5" id="KW-1015">Disulfide bond</keyword>
<feature type="active site" evidence="7">
    <location>
        <position position="62"/>
    </location>
</feature>
<keyword evidence="10" id="KW-1185">Reference proteome</keyword>
<dbReference type="GO" id="GO:0003723">
    <property type="term" value="F:RNA binding"/>
    <property type="evidence" value="ECO:0007669"/>
    <property type="project" value="InterPro"/>
</dbReference>
<evidence type="ECO:0000256" key="6">
    <source>
        <dbReference type="ARBA" id="ARBA00023239"/>
    </source>
</evidence>
<dbReference type="EMBL" id="JACMSC010000008">
    <property type="protein sequence ID" value="KAG6509356.1"/>
    <property type="molecule type" value="Genomic_DNA"/>
</dbReference>
<dbReference type="GO" id="GO:0016787">
    <property type="term" value="F:hydrolase activity"/>
    <property type="evidence" value="ECO:0007669"/>
    <property type="project" value="UniProtKB-KW"/>
</dbReference>
<evidence type="ECO:0000313" key="9">
    <source>
        <dbReference type="EMBL" id="KAG6509356.1"/>
    </source>
</evidence>
<dbReference type="CDD" id="cd01061">
    <property type="entry name" value="RNase_T2_euk"/>
    <property type="match status" value="1"/>
</dbReference>
<dbReference type="AlphaFoldDB" id="A0A8J5GT40"/>
<evidence type="ECO:0000256" key="8">
    <source>
        <dbReference type="SAM" id="SignalP"/>
    </source>
</evidence>
<dbReference type="GO" id="GO:0033897">
    <property type="term" value="F:ribonuclease T2 activity"/>
    <property type="evidence" value="ECO:0007669"/>
    <property type="project" value="InterPro"/>
</dbReference>
<feature type="chain" id="PRO_5035294547" evidence="8">
    <location>
        <begin position="23"/>
        <end position="227"/>
    </location>
</feature>
<organism evidence="9 10">
    <name type="scientific">Zingiber officinale</name>
    <name type="common">Ginger</name>
    <name type="synonym">Amomum zingiber</name>
    <dbReference type="NCBI Taxonomy" id="94328"/>
    <lineage>
        <taxon>Eukaryota</taxon>
        <taxon>Viridiplantae</taxon>
        <taxon>Streptophyta</taxon>
        <taxon>Embryophyta</taxon>
        <taxon>Tracheophyta</taxon>
        <taxon>Spermatophyta</taxon>
        <taxon>Magnoliopsida</taxon>
        <taxon>Liliopsida</taxon>
        <taxon>Zingiberales</taxon>
        <taxon>Zingiberaceae</taxon>
        <taxon>Zingiber</taxon>
    </lineage>
</organism>
<dbReference type="FunFam" id="3.90.730.10:FF:000003">
    <property type="entry name" value="Ribonuclease 3"/>
    <property type="match status" value="1"/>
</dbReference>